<dbReference type="GO" id="GO:0046839">
    <property type="term" value="P:phospholipid dephosphorylation"/>
    <property type="evidence" value="ECO:0007669"/>
    <property type="project" value="TreeGrafter"/>
</dbReference>
<gene>
    <name evidence="8" type="ORF">Ae201684_008836</name>
</gene>
<accession>A0A6G0X3S0</accession>
<comment type="subcellular location">
    <subcellularLocation>
        <location evidence="1">Membrane</location>
        <topology evidence="1">Multi-pass membrane protein</topology>
    </subcellularLocation>
</comment>
<dbReference type="InterPro" id="IPR000326">
    <property type="entry name" value="PAP2/HPO"/>
</dbReference>
<keyword evidence="5 6" id="KW-0472">Membrane</keyword>
<dbReference type="GO" id="GO:0008195">
    <property type="term" value="F:phosphatidate phosphatase activity"/>
    <property type="evidence" value="ECO:0007669"/>
    <property type="project" value="TreeGrafter"/>
</dbReference>
<evidence type="ECO:0000259" key="7">
    <source>
        <dbReference type="SMART" id="SM00014"/>
    </source>
</evidence>
<evidence type="ECO:0000256" key="5">
    <source>
        <dbReference type="ARBA" id="ARBA00023136"/>
    </source>
</evidence>
<evidence type="ECO:0000256" key="6">
    <source>
        <dbReference type="SAM" id="Phobius"/>
    </source>
</evidence>
<proteinExistence type="inferred from homology"/>
<comment type="caution">
    <text evidence="8">The sequence shown here is derived from an EMBL/GenBank/DDBJ whole genome shotgun (WGS) entry which is preliminary data.</text>
</comment>
<organism evidence="8 9">
    <name type="scientific">Aphanomyces euteiches</name>
    <dbReference type="NCBI Taxonomy" id="100861"/>
    <lineage>
        <taxon>Eukaryota</taxon>
        <taxon>Sar</taxon>
        <taxon>Stramenopiles</taxon>
        <taxon>Oomycota</taxon>
        <taxon>Saprolegniomycetes</taxon>
        <taxon>Saprolegniales</taxon>
        <taxon>Verrucalvaceae</taxon>
        <taxon>Aphanomyces</taxon>
    </lineage>
</organism>
<name>A0A6G0X3S0_9STRA</name>
<dbReference type="AlphaFoldDB" id="A0A6G0X3S0"/>
<evidence type="ECO:0000313" key="8">
    <source>
        <dbReference type="EMBL" id="KAF0734488.1"/>
    </source>
</evidence>
<dbReference type="InterPro" id="IPR043216">
    <property type="entry name" value="PAP-like"/>
</dbReference>
<dbReference type="GO" id="GO:0005886">
    <property type="term" value="C:plasma membrane"/>
    <property type="evidence" value="ECO:0007669"/>
    <property type="project" value="TreeGrafter"/>
</dbReference>
<dbReference type="EMBL" id="VJMJ01000112">
    <property type="protein sequence ID" value="KAF0734488.1"/>
    <property type="molecule type" value="Genomic_DNA"/>
</dbReference>
<dbReference type="VEuPathDB" id="FungiDB:AeMF1_000514"/>
<dbReference type="Proteomes" id="UP000481153">
    <property type="component" value="Unassembled WGS sequence"/>
</dbReference>
<feature type="transmembrane region" description="Helical" evidence="6">
    <location>
        <begin position="241"/>
        <end position="260"/>
    </location>
</feature>
<sequence length="274" mass="30273">MSEEGRSGEKILKQKPLWIEVQWISPLISIIVWASIAGWALSIAPNSRYLDTYNPKISEATSHPFHHDTISYGLLLGLAAAVGVIVPFVVECFVERHPMSKRQFYITLVNLWLGCLEAVLLTIATTEAIKFNVGFLRPNFASVCQPRLVNGSTYECTTNPSEYHKSMVSFPSGHASTGTAVGWYTSLYLLWNLYHRHEGIPSQARAICQQALFLPALAPFLLALAVSVSRVTDFKHHTIDITMGTVLGLVFASVVFVRAVKTLPGRVVVATEDD</sequence>
<dbReference type="Pfam" id="PF01569">
    <property type="entry name" value="PAP2"/>
    <property type="match status" value="1"/>
</dbReference>
<evidence type="ECO:0000256" key="3">
    <source>
        <dbReference type="ARBA" id="ARBA00022692"/>
    </source>
</evidence>
<keyword evidence="9" id="KW-1185">Reference proteome</keyword>
<dbReference type="PANTHER" id="PTHR10165:SF103">
    <property type="entry name" value="PHOSPHOLIPID PHOSPHATASE HOMOLOG 1.2 HOMOLOG"/>
    <property type="match status" value="1"/>
</dbReference>
<reference evidence="8 9" key="1">
    <citation type="submission" date="2019-07" db="EMBL/GenBank/DDBJ databases">
        <title>Genomics analysis of Aphanomyces spp. identifies a new class of oomycete effector associated with host adaptation.</title>
        <authorList>
            <person name="Gaulin E."/>
        </authorList>
    </citation>
    <scope>NUCLEOTIDE SEQUENCE [LARGE SCALE GENOMIC DNA]</scope>
    <source>
        <strain evidence="8 9">ATCC 201684</strain>
    </source>
</reference>
<feature type="transmembrane region" description="Helical" evidence="6">
    <location>
        <begin position="173"/>
        <end position="191"/>
    </location>
</feature>
<dbReference type="GO" id="GO:0006644">
    <property type="term" value="P:phospholipid metabolic process"/>
    <property type="evidence" value="ECO:0007669"/>
    <property type="project" value="InterPro"/>
</dbReference>
<dbReference type="PANTHER" id="PTHR10165">
    <property type="entry name" value="LIPID PHOSPHATE PHOSPHATASE"/>
    <property type="match status" value="1"/>
</dbReference>
<feature type="domain" description="Phosphatidic acid phosphatase type 2/haloperoxidase" evidence="7">
    <location>
        <begin position="110"/>
        <end position="256"/>
    </location>
</feature>
<feature type="transmembrane region" description="Helical" evidence="6">
    <location>
        <begin position="105"/>
        <end position="124"/>
    </location>
</feature>
<evidence type="ECO:0000256" key="2">
    <source>
        <dbReference type="ARBA" id="ARBA00008816"/>
    </source>
</evidence>
<protein>
    <recommendedName>
        <fullName evidence="7">Phosphatidic acid phosphatase type 2/haloperoxidase domain-containing protein</fullName>
    </recommendedName>
</protein>
<comment type="similarity">
    <text evidence="2">Belongs to the PA-phosphatase related phosphoesterase family.</text>
</comment>
<dbReference type="Gene3D" id="1.20.144.10">
    <property type="entry name" value="Phosphatidic acid phosphatase type 2/haloperoxidase"/>
    <property type="match status" value="1"/>
</dbReference>
<feature type="transmembrane region" description="Helical" evidence="6">
    <location>
        <begin position="70"/>
        <end position="93"/>
    </location>
</feature>
<evidence type="ECO:0000313" key="9">
    <source>
        <dbReference type="Proteomes" id="UP000481153"/>
    </source>
</evidence>
<dbReference type="SMART" id="SM00014">
    <property type="entry name" value="acidPPc"/>
    <property type="match status" value="1"/>
</dbReference>
<evidence type="ECO:0000256" key="1">
    <source>
        <dbReference type="ARBA" id="ARBA00004141"/>
    </source>
</evidence>
<dbReference type="GO" id="GO:0007165">
    <property type="term" value="P:signal transduction"/>
    <property type="evidence" value="ECO:0007669"/>
    <property type="project" value="TreeGrafter"/>
</dbReference>
<dbReference type="InterPro" id="IPR036938">
    <property type="entry name" value="PAP2/HPO_sf"/>
</dbReference>
<keyword evidence="3 6" id="KW-0812">Transmembrane</keyword>
<feature type="transmembrane region" description="Helical" evidence="6">
    <location>
        <begin position="21"/>
        <end position="41"/>
    </location>
</feature>
<dbReference type="SUPFAM" id="SSF48317">
    <property type="entry name" value="Acid phosphatase/Vanadium-dependent haloperoxidase"/>
    <property type="match status" value="1"/>
</dbReference>
<feature type="transmembrane region" description="Helical" evidence="6">
    <location>
        <begin position="211"/>
        <end position="229"/>
    </location>
</feature>
<keyword evidence="4 6" id="KW-1133">Transmembrane helix</keyword>
<evidence type="ECO:0000256" key="4">
    <source>
        <dbReference type="ARBA" id="ARBA00022989"/>
    </source>
</evidence>